<organism evidence="1 2">
    <name type="scientific">Xenopus laevis</name>
    <name type="common">African clawed frog</name>
    <dbReference type="NCBI Taxonomy" id="8355"/>
    <lineage>
        <taxon>Eukaryota</taxon>
        <taxon>Metazoa</taxon>
        <taxon>Chordata</taxon>
        <taxon>Craniata</taxon>
        <taxon>Vertebrata</taxon>
        <taxon>Euteleostomi</taxon>
        <taxon>Amphibia</taxon>
        <taxon>Batrachia</taxon>
        <taxon>Anura</taxon>
        <taxon>Pipoidea</taxon>
        <taxon>Pipidae</taxon>
        <taxon>Xenopodinae</taxon>
        <taxon>Xenopus</taxon>
        <taxon>Xenopus</taxon>
    </lineage>
</organism>
<evidence type="ECO:0000313" key="2">
    <source>
        <dbReference type="Proteomes" id="UP000694892"/>
    </source>
</evidence>
<accession>A0A974HYJ3</accession>
<name>A0A974HYJ3_XENLA</name>
<reference evidence="2" key="1">
    <citation type="journal article" date="2016" name="Nature">
        <title>Genome evolution in the allotetraploid frog Xenopus laevis.</title>
        <authorList>
            <person name="Session A.M."/>
            <person name="Uno Y."/>
            <person name="Kwon T."/>
            <person name="Chapman J.A."/>
            <person name="Toyoda A."/>
            <person name="Takahashi S."/>
            <person name="Fukui A."/>
            <person name="Hikosaka A."/>
            <person name="Suzuki A."/>
            <person name="Kondo M."/>
            <person name="van Heeringen S.J."/>
            <person name="Quigley I."/>
            <person name="Heinz S."/>
            <person name="Ogino H."/>
            <person name="Ochi H."/>
            <person name="Hellsten U."/>
            <person name="Lyons J.B."/>
            <person name="Simakov O."/>
            <person name="Putnam N."/>
            <person name="Stites J."/>
            <person name="Kuroki Y."/>
            <person name="Tanaka T."/>
            <person name="Michiue T."/>
            <person name="Watanabe M."/>
            <person name="Bogdanovic O."/>
            <person name="Lister R."/>
            <person name="Georgiou G."/>
            <person name="Paranjpe S.S."/>
            <person name="van Kruijsbergen I."/>
            <person name="Shu S."/>
            <person name="Carlson J."/>
            <person name="Kinoshita T."/>
            <person name="Ohta Y."/>
            <person name="Mawaribuchi S."/>
            <person name="Jenkins J."/>
            <person name="Grimwood J."/>
            <person name="Schmutz J."/>
            <person name="Mitros T."/>
            <person name="Mozaffari S.V."/>
            <person name="Suzuki Y."/>
            <person name="Haramoto Y."/>
            <person name="Yamamoto T.S."/>
            <person name="Takagi C."/>
            <person name="Heald R."/>
            <person name="Miller K."/>
            <person name="Haudenschild C."/>
            <person name="Kitzman J."/>
            <person name="Nakayama T."/>
            <person name="Izutsu Y."/>
            <person name="Robert J."/>
            <person name="Fortriede J."/>
            <person name="Burns K."/>
            <person name="Lotay V."/>
            <person name="Karimi K."/>
            <person name="Yasuoka Y."/>
            <person name="Dichmann D.S."/>
            <person name="Flajnik M.F."/>
            <person name="Houston D.W."/>
            <person name="Shendure J."/>
            <person name="DuPasquier L."/>
            <person name="Vize P.D."/>
            <person name="Zorn A.M."/>
            <person name="Ito M."/>
            <person name="Marcotte E.M."/>
            <person name="Wallingford J.B."/>
            <person name="Ito Y."/>
            <person name="Asashima M."/>
            <person name="Ueno N."/>
            <person name="Matsuda Y."/>
            <person name="Veenstra G.J."/>
            <person name="Fujiyama A."/>
            <person name="Harland R.M."/>
            <person name="Taira M."/>
            <person name="Rokhsar D.S."/>
        </authorList>
    </citation>
    <scope>NUCLEOTIDE SEQUENCE [LARGE SCALE GENOMIC DNA]</scope>
    <source>
        <strain evidence="2">J</strain>
    </source>
</reference>
<evidence type="ECO:0000313" key="1">
    <source>
        <dbReference type="EMBL" id="OCT95059.1"/>
    </source>
</evidence>
<proteinExistence type="predicted"/>
<dbReference type="AlphaFoldDB" id="A0A974HYJ3"/>
<protein>
    <submittedName>
        <fullName evidence="1">Uncharacterized protein</fullName>
    </submittedName>
</protein>
<sequence>MLGEERLLGEKCWGEERLLWGERQQLQQWPKLLQEKSTPQPCIQLCSFLLWIGPCCGFRKFSCYSHV</sequence>
<dbReference type="Proteomes" id="UP000694892">
    <property type="component" value="Chromosome 2L"/>
</dbReference>
<gene>
    <name evidence="1" type="ORF">XELAEV_18012742mg</name>
</gene>
<dbReference type="EMBL" id="CM004468">
    <property type="protein sequence ID" value="OCT95059.1"/>
    <property type="molecule type" value="Genomic_DNA"/>
</dbReference>